<feature type="transmembrane region" description="Helical" evidence="4">
    <location>
        <begin position="439"/>
        <end position="461"/>
    </location>
</feature>
<reference evidence="7" key="1">
    <citation type="submission" date="2013-10" db="EMBL/GenBank/DDBJ databases">
        <title>Genome sequencing of Onchocerca volvulus.</title>
        <authorList>
            <person name="Cotton J."/>
            <person name="Tsai J."/>
            <person name="Stanley E."/>
            <person name="Tracey A."/>
            <person name="Holroyd N."/>
            <person name="Lustigman S."/>
            <person name="Berriman M."/>
        </authorList>
    </citation>
    <scope>NUCLEOTIDE SEQUENCE</scope>
</reference>
<evidence type="ECO:0000313" key="6">
    <source>
        <dbReference type="EnsemblMetazoa" id="OVOC12005.1"/>
    </source>
</evidence>
<dbReference type="InterPro" id="IPR036034">
    <property type="entry name" value="PDZ_sf"/>
</dbReference>
<dbReference type="AlphaFoldDB" id="A0A8R1XQG0"/>
<dbReference type="InterPro" id="IPR050614">
    <property type="entry name" value="Synaptic_Scaffolding_LAP-MAGUK"/>
</dbReference>
<sequence>MKRFNSTNLGDERRKSKIGSQLPEEFYDYLDQRDSTRNTDRFFKRFGKRLLTRFRGAFKQPLRRNRSNITIMDSEIESNFSPIVTPRRSFSLLNQRISSSNKNNPDGENSCMEESKLTNGTLLEEYDANGGDISLYGKETAVIRLVKQNGEFGFNIVGGSDQEYIPGDPGIFISMIRKRGPASQDKRLKIGDRIISVNGVLLAGKTHADAVQLLHNTKSSAVLIIEQNAESRVLNKPTELSGILSSDESVSQSKTEQGSLSPDQLASMSSKSTNSYVSEIMPESIEVAKKQNILTSTNEVASNLANNDYTGGKHMMTDEAENRNKINSTEDVRKSKVSVTTALPFLPVDEETAKTIEERSEGVVSMNNYDNLALNVETAKMVNERSEEAVLMNNDDNRGNNDYDYEEDEHTLTSISLLDDIPVTPKKPCRLLDPSNPSIFVEVMAVSAGITALGVGIYLIYRFIKHRSSS</sequence>
<name>A0A8R1XQG0_ONCVO</name>
<proteinExistence type="predicted"/>
<evidence type="ECO:0000256" key="4">
    <source>
        <dbReference type="SAM" id="Phobius"/>
    </source>
</evidence>
<dbReference type="GO" id="GO:0097120">
    <property type="term" value="P:receptor localization to synapse"/>
    <property type="evidence" value="ECO:0007669"/>
    <property type="project" value="TreeGrafter"/>
</dbReference>
<dbReference type="Gene3D" id="2.30.42.10">
    <property type="match status" value="1"/>
</dbReference>
<dbReference type="CDD" id="cd00136">
    <property type="entry name" value="PDZ_canonical"/>
    <property type="match status" value="1"/>
</dbReference>
<organism evidence="6 7">
    <name type="scientific">Onchocerca volvulus</name>
    <dbReference type="NCBI Taxonomy" id="6282"/>
    <lineage>
        <taxon>Eukaryota</taxon>
        <taxon>Metazoa</taxon>
        <taxon>Ecdysozoa</taxon>
        <taxon>Nematoda</taxon>
        <taxon>Chromadorea</taxon>
        <taxon>Rhabditida</taxon>
        <taxon>Spirurina</taxon>
        <taxon>Spiruromorpha</taxon>
        <taxon>Filarioidea</taxon>
        <taxon>Onchocercidae</taxon>
        <taxon>Onchocerca</taxon>
    </lineage>
</organism>
<feature type="domain" description="PDZ" evidence="5">
    <location>
        <begin position="142"/>
        <end position="229"/>
    </location>
</feature>
<dbReference type="GO" id="GO:0016323">
    <property type="term" value="C:basolateral plasma membrane"/>
    <property type="evidence" value="ECO:0007669"/>
    <property type="project" value="TreeGrafter"/>
</dbReference>
<dbReference type="GO" id="GO:0098609">
    <property type="term" value="P:cell-cell adhesion"/>
    <property type="evidence" value="ECO:0007669"/>
    <property type="project" value="TreeGrafter"/>
</dbReference>
<comment type="subcellular location">
    <subcellularLocation>
        <location evidence="1">Membrane</location>
    </subcellularLocation>
</comment>
<dbReference type="GO" id="GO:0019901">
    <property type="term" value="F:protein kinase binding"/>
    <property type="evidence" value="ECO:0007669"/>
    <property type="project" value="TreeGrafter"/>
</dbReference>
<dbReference type="Pfam" id="PF00595">
    <property type="entry name" value="PDZ"/>
    <property type="match status" value="1"/>
</dbReference>
<dbReference type="Proteomes" id="UP000024404">
    <property type="component" value="Unassembled WGS sequence"/>
</dbReference>
<dbReference type="GO" id="GO:0030054">
    <property type="term" value="C:cell junction"/>
    <property type="evidence" value="ECO:0007669"/>
    <property type="project" value="TreeGrafter"/>
</dbReference>
<dbReference type="EnsemblMetazoa" id="OVOC12005.1">
    <property type="protein sequence ID" value="OVOC12005.1"/>
    <property type="gene ID" value="WBGene00248814"/>
</dbReference>
<dbReference type="GO" id="GO:0043113">
    <property type="term" value="P:receptor clustering"/>
    <property type="evidence" value="ECO:0007669"/>
    <property type="project" value="TreeGrafter"/>
</dbReference>
<reference evidence="6" key="2">
    <citation type="submission" date="2022-06" db="UniProtKB">
        <authorList>
            <consortium name="EnsemblMetazoa"/>
        </authorList>
    </citation>
    <scope>IDENTIFICATION</scope>
</reference>
<dbReference type="SUPFAM" id="SSF50156">
    <property type="entry name" value="PDZ domain-like"/>
    <property type="match status" value="1"/>
</dbReference>
<protein>
    <submittedName>
        <fullName evidence="6">PDZ domain-containing protein</fullName>
    </submittedName>
</protein>
<accession>A0A8R1XQG0</accession>
<dbReference type="PROSITE" id="PS50106">
    <property type="entry name" value="PDZ"/>
    <property type="match status" value="1"/>
</dbReference>
<evidence type="ECO:0000256" key="1">
    <source>
        <dbReference type="ARBA" id="ARBA00004370"/>
    </source>
</evidence>
<evidence type="ECO:0000256" key="2">
    <source>
        <dbReference type="ARBA" id="ARBA00023136"/>
    </source>
</evidence>
<keyword evidence="4" id="KW-1133">Transmembrane helix</keyword>
<dbReference type="PANTHER" id="PTHR23119:SF51">
    <property type="entry name" value="DISKS LARGE 1 TUMOR SUPPRESSOR PROTEIN"/>
    <property type="match status" value="1"/>
</dbReference>
<dbReference type="GO" id="GO:0045197">
    <property type="term" value="P:establishment or maintenance of epithelial cell apical/basal polarity"/>
    <property type="evidence" value="ECO:0007669"/>
    <property type="project" value="TreeGrafter"/>
</dbReference>
<dbReference type="SMART" id="SM00228">
    <property type="entry name" value="PDZ"/>
    <property type="match status" value="1"/>
</dbReference>
<feature type="region of interest" description="Disordered" evidence="3">
    <location>
        <begin position="244"/>
        <end position="271"/>
    </location>
</feature>
<dbReference type="PANTHER" id="PTHR23119">
    <property type="entry name" value="DISCS LARGE"/>
    <property type="match status" value="1"/>
</dbReference>
<evidence type="ECO:0000259" key="5">
    <source>
        <dbReference type="PROSITE" id="PS50106"/>
    </source>
</evidence>
<evidence type="ECO:0000313" key="7">
    <source>
        <dbReference type="Proteomes" id="UP000024404"/>
    </source>
</evidence>
<keyword evidence="2 4" id="KW-0472">Membrane</keyword>
<dbReference type="OMA" id="NEANNDY"/>
<dbReference type="InterPro" id="IPR001478">
    <property type="entry name" value="PDZ"/>
</dbReference>
<keyword evidence="4" id="KW-0812">Transmembrane</keyword>
<keyword evidence="7" id="KW-1185">Reference proteome</keyword>
<dbReference type="EMBL" id="CMVM020000390">
    <property type="status" value="NOT_ANNOTATED_CDS"/>
    <property type="molecule type" value="Genomic_DNA"/>
</dbReference>
<evidence type="ECO:0000256" key="3">
    <source>
        <dbReference type="SAM" id="MobiDB-lite"/>
    </source>
</evidence>